<dbReference type="OrthoDB" id="37659at2759"/>
<dbReference type="EMBL" id="AGSI01000015">
    <property type="protein sequence ID" value="EIE20459.1"/>
    <property type="molecule type" value="Genomic_DNA"/>
</dbReference>
<keyword evidence="2" id="KW-0521">NADP</keyword>
<evidence type="ECO:0000313" key="6">
    <source>
        <dbReference type="Proteomes" id="UP000007264"/>
    </source>
</evidence>
<dbReference type="GO" id="GO:0016491">
    <property type="term" value="F:oxidoreductase activity"/>
    <property type="evidence" value="ECO:0007669"/>
    <property type="project" value="UniProtKB-KW"/>
</dbReference>
<evidence type="ECO:0000256" key="4">
    <source>
        <dbReference type="RuleBase" id="RU000363"/>
    </source>
</evidence>
<dbReference type="PROSITE" id="PS00061">
    <property type="entry name" value="ADH_SHORT"/>
    <property type="match status" value="1"/>
</dbReference>
<dbReference type="CDD" id="cd05233">
    <property type="entry name" value="SDR_c"/>
    <property type="match status" value="1"/>
</dbReference>
<sequence>MGGYGGAIGIGFELAREAIARGAAAVSLIDIADCSKAVLALRDEAADGVSAVFRAKIASFKADVSNFDEISKAIADCEAAQGPLDIIIANAGIGPCGMFLEEAGVAHWEKVMRINFMGVVCTLKAALPGMVSRNKGRVIVTNSSGGFMGAAGISAYCGSKFAVRGFLDSLRLELIHTDVCVHMACPGFVNTTMIRQAQKEAVARYTWRGVERGQYVIGSPDTGGNMLIGSSLAASSARYYPASLEFFLAPLFVLLHTIIRRAVEASTRKVLTAAELQLPLSSAKSDAMGSKDE</sequence>
<protein>
    <submittedName>
        <fullName evidence="5">NAD(P)-binding protein</fullName>
    </submittedName>
</protein>
<dbReference type="Gene3D" id="3.40.50.720">
    <property type="entry name" value="NAD(P)-binding Rossmann-like Domain"/>
    <property type="match status" value="1"/>
</dbReference>
<dbReference type="RefSeq" id="XP_005645003.1">
    <property type="nucleotide sequence ID" value="XM_005644946.1"/>
</dbReference>
<dbReference type="PRINTS" id="PR00081">
    <property type="entry name" value="GDHRDH"/>
</dbReference>
<dbReference type="STRING" id="574566.I0YPZ0"/>
<reference evidence="5 6" key="1">
    <citation type="journal article" date="2012" name="Genome Biol.">
        <title>The genome of the polar eukaryotic microalga coccomyxa subellipsoidea reveals traits of cold adaptation.</title>
        <authorList>
            <person name="Blanc G."/>
            <person name="Agarkova I."/>
            <person name="Grimwood J."/>
            <person name="Kuo A."/>
            <person name="Brueggeman A."/>
            <person name="Dunigan D."/>
            <person name="Gurnon J."/>
            <person name="Ladunga I."/>
            <person name="Lindquist E."/>
            <person name="Lucas S."/>
            <person name="Pangilinan J."/>
            <person name="Proschold T."/>
            <person name="Salamov A."/>
            <person name="Schmutz J."/>
            <person name="Weeks D."/>
            <person name="Yamada T."/>
            <person name="Claverie J.M."/>
            <person name="Grigoriev I."/>
            <person name="Van Etten J."/>
            <person name="Lomsadze A."/>
            <person name="Borodovsky M."/>
        </authorList>
    </citation>
    <scope>NUCLEOTIDE SEQUENCE [LARGE SCALE GENOMIC DNA]</scope>
    <source>
        <strain evidence="5 6">C-169</strain>
    </source>
</reference>
<organism evidence="5 6">
    <name type="scientific">Coccomyxa subellipsoidea (strain C-169)</name>
    <name type="common">Green microalga</name>
    <dbReference type="NCBI Taxonomy" id="574566"/>
    <lineage>
        <taxon>Eukaryota</taxon>
        <taxon>Viridiplantae</taxon>
        <taxon>Chlorophyta</taxon>
        <taxon>core chlorophytes</taxon>
        <taxon>Trebouxiophyceae</taxon>
        <taxon>Trebouxiophyceae incertae sedis</taxon>
        <taxon>Coccomyxaceae</taxon>
        <taxon>Coccomyxa</taxon>
        <taxon>Coccomyxa subellipsoidea</taxon>
    </lineage>
</organism>
<proteinExistence type="inferred from homology"/>
<comment type="caution">
    <text evidence="5">The sequence shown here is derived from an EMBL/GenBank/DDBJ whole genome shotgun (WGS) entry which is preliminary data.</text>
</comment>
<evidence type="ECO:0000313" key="5">
    <source>
        <dbReference type="EMBL" id="EIE20459.1"/>
    </source>
</evidence>
<dbReference type="PANTHER" id="PTHR43391">
    <property type="entry name" value="RETINOL DEHYDROGENASE-RELATED"/>
    <property type="match status" value="1"/>
</dbReference>
<dbReference type="InterPro" id="IPR020904">
    <property type="entry name" value="Sc_DH/Rdtase_CS"/>
</dbReference>
<dbReference type="SUPFAM" id="SSF51735">
    <property type="entry name" value="NAD(P)-binding Rossmann-fold domains"/>
    <property type="match status" value="1"/>
</dbReference>
<gene>
    <name evidence="5" type="ORF">COCSUDRAFT_57609</name>
</gene>
<name>I0YPZ0_COCSC</name>
<evidence type="ECO:0000256" key="3">
    <source>
        <dbReference type="ARBA" id="ARBA00023002"/>
    </source>
</evidence>
<dbReference type="eggNOG" id="KOG1210">
    <property type="taxonomic scope" value="Eukaryota"/>
</dbReference>
<dbReference type="Proteomes" id="UP000007264">
    <property type="component" value="Unassembled WGS sequence"/>
</dbReference>
<dbReference type="InterPro" id="IPR036291">
    <property type="entry name" value="NAD(P)-bd_dom_sf"/>
</dbReference>
<comment type="similarity">
    <text evidence="1 4">Belongs to the short-chain dehydrogenases/reductases (SDR) family.</text>
</comment>
<dbReference type="PANTHER" id="PTHR43391:SF14">
    <property type="entry name" value="DEHYDROGENASE_REDUCTASE SDR FAMILY PROTEIN 7-LIKE"/>
    <property type="match status" value="1"/>
</dbReference>
<keyword evidence="6" id="KW-1185">Reference proteome</keyword>
<keyword evidence="3" id="KW-0560">Oxidoreductase</keyword>
<dbReference type="Pfam" id="PF00106">
    <property type="entry name" value="adh_short"/>
    <property type="match status" value="1"/>
</dbReference>
<dbReference type="AlphaFoldDB" id="I0YPZ0"/>
<evidence type="ECO:0000256" key="1">
    <source>
        <dbReference type="ARBA" id="ARBA00006484"/>
    </source>
</evidence>
<dbReference type="PRINTS" id="PR00080">
    <property type="entry name" value="SDRFAMILY"/>
</dbReference>
<dbReference type="GeneID" id="17038435"/>
<accession>I0YPZ0</accession>
<dbReference type="InterPro" id="IPR002347">
    <property type="entry name" value="SDR_fam"/>
</dbReference>
<dbReference type="KEGG" id="csl:COCSUDRAFT_57609"/>
<evidence type="ECO:0000256" key="2">
    <source>
        <dbReference type="ARBA" id="ARBA00022857"/>
    </source>
</evidence>